<keyword evidence="4" id="KW-1185">Reference proteome</keyword>
<keyword evidence="2" id="KW-0560">Oxidoreductase</keyword>
<dbReference type="Proteomes" id="UP001139451">
    <property type="component" value="Unassembled WGS sequence"/>
</dbReference>
<evidence type="ECO:0000256" key="1">
    <source>
        <dbReference type="ARBA" id="ARBA00006484"/>
    </source>
</evidence>
<dbReference type="Gene3D" id="3.40.50.720">
    <property type="entry name" value="NAD(P)-binding Rossmann-like Domain"/>
    <property type="match status" value="2"/>
</dbReference>
<evidence type="ECO:0000256" key="2">
    <source>
        <dbReference type="ARBA" id="ARBA00023002"/>
    </source>
</evidence>
<gene>
    <name evidence="3" type="ORF">M9978_12465</name>
</gene>
<dbReference type="PANTHER" id="PTHR45024:SF2">
    <property type="entry name" value="SCP2 DOMAIN-CONTAINING PROTEIN"/>
    <property type="match status" value="1"/>
</dbReference>
<evidence type="ECO:0000313" key="4">
    <source>
        <dbReference type="Proteomes" id="UP001139451"/>
    </source>
</evidence>
<dbReference type="Pfam" id="PF00106">
    <property type="entry name" value="adh_short"/>
    <property type="match status" value="1"/>
</dbReference>
<dbReference type="InterPro" id="IPR002347">
    <property type="entry name" value="SDR_fam"/>
</dbReference>
<dbReference type="InterPro" id="IPR036291">
    <property type="entry name" value="NAD(P)-bd_dom_sf"/>
</dbReference>
<dbReference type="SUPFAM" id="SSF51735">
    <property type="entry name" value="NAD(P)-binding Rossmann-fold domains"/>
    <property type="match status" value="1"/>
</dbReference>
<dbReference type="AlphaFoldDB" id="A0A9X2HRG3"/>
<name>A0A9X2HRG3_9SPHN</name>
<proteinExistence type="inferred from homology"/>
<dbReference type="PRINTS" id="PR00081">
    <property type="entry name" value="GDHRDH"/>
</dbReference>
<dbReference type="GO" id="GO:0016491">
    <property type="term" value="F:oxidoreductase activity"/>
    <property type="evidence" value="ECO:0007669"/>
    <property type="project" value="UniProtKB-KW"/>
</dbReference>
<dbReference type="InterPro" id="IPR020904">
    <property type="entry name" value="Sc_DH/Rdtase_CS"/>
</dbReference>
<reference evidence="3" key="1">
    <citation type="submission" date="2022-05" db="EMBL/GenBank/DDBJ databases">
        <title>Sphingomonas sp. strain MG17 Genome sequencing and assembly.</title>
        <authorList>
            <person name="Kim I."/>
        </authorList>
    </citation>
    <scope>NUCLEOTIDE SEQUENCE</scope>
    <source>
        <strain evidence="3">MG17</strain>
    </source>
</reference>
<comment type="similarity">
    <text evidence="1">Belongs to the short-chain dehydrogenases/reductases (SDR) family.</text>
</comment>
<dbReference type="RefSeq" id="WP_254293651.1">
    <property type="nucleotide sequence ID" value="NZ_JAMLDX010000009.1"/>
</dbReference>
<organism evidence="3 4">
    <name type="scientific">Sphingomonas tagetis</name>
    <dbReference type="NCBI Taxonomy" id="2949092"/>
    <lineage>
        <taxon>Bacteria</taxon>
        <taxon>Pseudomonadati</taxon>
        <taxon>Pseudomonadota</taxon>
        <taxon>Alphaproteobacteria</taxon>
        <taxon>Sphingomonadales</taxon>
        <taxon>Sphingomonadaceae</taxon>
        <taxon>Sphingomonas</taxon>
    </lineage>
</organism>
<accession>A0A9X2HRG3</accession>
<protein>
    <submittedName>
        <fullName evidence="3">SDR family NAD(P)-dependent oxidoreductase</fullName>
    </submittedName>
</protein>
<comment type="caution">
    <text evidence="3">The sequence shown here is derived from an EMBL/GenBank/DDBJ whole genome shotgun (WGS) entry which is preliminary data.</text>
</comment>
<dbReference type="PROSITE" id="PS00061">
    <property type="entry name" value="ADH_SHORT"/>
    <property type="match status" value="1"/>
</dbReference>
<dbReference type="PANTHER" id="PTHR45024">
    <property type="entry name" value="DEHYDROGENASES, SHORT CHAIN"/>
    <property type="match status" value="1"/>
</dbReference>
<dbReference type="InterPro" id="IPR051687">
    <property type="entry name" value="Peroxisomal_Beta-Oxidation"/>
</dbReference>
<dbReference type="EMBL" id="JAMLDX010000009">
    <property type="protein sequence ID" value="MCP3731240.1"/>
    <property type="molecule type" value="Genomic_DNA"/>
</dbReference>
<sequence length="314" mass="33194">MKQFDGQVVVISGAGRGIGRQHALYFAEQGASVVVNDYGGNLRGENANNPTPANEVVEQIRATGGTALASVCDIADPVAVRQMIDEAVGQFGRIDVMVHNASSFAPLGAFEEATQPDLARLMGVNLNGGWNLAQACWPYMRAQQYGRVVMTGSAAGYFGRASDQAYSVAKGALMPLVKILADEGAAHGIKANMMAPVAATENAIAQKFPLSLADYAPPIQITTVVAALCHRDCPVSGRMFHTGGGYVGEVFVAETEGRMFRRDEMTVDAVLSGMPAICDRSSFIVPEKTDDSARKLLGSLMTAYPELAKSVTNG</sequence>
<evidence type="ECO:0000313" key="3">
    <source>
        <dbReference type="EMBL" id="MCP3731240.1"/>
    </source>
</evidence>